<organism evidence="2 3">
    <name type="scientific">Riccia sorocarpa</name>
    <dbReference type="NCBI Taxonomy" id="122646"/>
    <lineage>
        <taxon>Eukaryota</taxon>
        <taxon>Viridiplantae</taxon>
        <taxon>Streptophyta</taxon>
        <taxon>Embryophyta</taxon>
        <taxon>Marchantiophyta</taxon>
        <taxon>Marchantiopsida</taxon>
        <taxon>Marchantiidae</taxon>
        <taxon>Marchantiales</taxon>
        <taxon>Ricciaceae</taxon>
        <taxon>Riccia</taxon>
    </lineage>
</organism>
<dbReference type="AlphaFoldDB" id="A0ABD3HL38"/>
<dbReference type="Proteomes" id="UP001633002">
    <property type="component" value="Unassembled WGS sequence"/>
</dbReference>
<name>A0ABD3HL38_9MARC</name>
<feature type="region of interest" description="Disordered" evidence="1">
    <location>
        <begin position="1"/>
        <end position="22"/>
    </location>
</feature>
<protein>
    <submittedName>
        <fullName evidence="2">Uncharacterized protein</fullName>
    </submittedName>
</protein>
<gene>
    <name evidence="2" type="ORF">R1sor_004948</name>
</gene>
<proteinExistence type="predicted"/>
<comment type="caution">
    <text evidence="2">The sequence shown here is derived from an EMBL/GenBank/DDBJ whole genome shotgun (WGS) entry which is preliminary data.</text>
</comment>
<reference evidence="2 3" key="1">
    <citation type="submission" date="2024-09" db="EMBL/GenBank/DDBJ databases">
        <title>Chromosome-scale assembly of Riccia sorocarpa.</title>
        <authorList>
            <person name="Paukszto L."/>
        </authorList>
    </citation>
    <scope>NUCLEOTIDE SEQUENCE [LARGE SCALE GENOMIC DNA]</scope>
    <source>
        <strain evidence="2">LP-2024</strain>
        <tissue evidence="2">Aerial parts of the thallus</tissue>
    </source>
</reference>
<dbReference type="EMBL" id="JBJQOH010000003">
    <property type="protein sequence ID" value="KAL3691297.1"/>
    <property type="molecule type" value="Genomic_DNA"/>
</dbReference>
<sequence length="95" mass="10992">MERKESASPRDVGGASPKYSPLTRPFVEVHVNQLESPGYEPRAPEYVESPLFEPRPPELIEMPGSYRDTPRYANTDSDLRGQWMVDRKKYHIETK</sequence>
<accession>A0ABD3HL38</accession>
<evidence type="ECO:0000256" key="1">
    <source>
        <dbReference type="SAM" id="MobiDB-lite"/>
    </source>
</evidence>
<evidence type="ECO:0000313" key="3">
    <source>
        <dbReference type="Proteomes" id="UP001633002"/>
    </source>
</evidence>
<feature type="region of interest" description="Disordered" evidence="1">
    <location>
        <begin position="35"/>
        <end position="73"/>
    </location>
</feature>
<evidence type="ECO:0000313" key="2">
    <source>
        <dbReference type="EMBL" id="KAL3691297.1"/>
    </source>
</evidence>
<keyword evidence="3" id="KW-1185">Reference proteome</keyword>